<evidence type="ECO:0000256" key="4">
    <source>
        <dbReference type="ARBA" id="ARBA00022729"/>
    </source>
</evidence>
<organism evidence="9 10">
    <name type="scientific">Aeromonas media</name>
    <dbReference type="NCBI Taxonomy" id="651"/>
    <lineage>
        <taxon>Bacteria</taxon>
        <taxon>Pseudomonadati</taxon>
        <taxon>Pseudomonadota</taxon>
        <taxon>Gammaproteobacteria</taxon>
        <taxon>Aeromonadales</taxon>
        <taxon>Aeromonadaceae</taxon>
        <taxon>Aeromonas</taxon>
    </lineage>
</organism>
<protein>
    <submittedName>
        <fullName evidence="9">Fimbria/pilus periplasmic chaperone</fullName>
    </submittedName>
</protein>
<dbReference type="Gene3D" id="2.60.40.10">
    <property type="entry name" value="Immunoglobulins"/>
    <property type="match status" value="2"/>
</dbReference>
<dbReference type="Pfam" id="PF02753">
    <property type="entry name" value="PapD_C"/>
    <property type="match status" value="1"/>
</dbReference>
<evidence type="ECO:0000256" key="1">
    <source>
        <dbReference type="ARBA" id="ARBA00004418"/>
    </source>
</evidence>
<dbReference type="GO" id="GO:0071555">
    <property type="term" value="P:cell wall organization"/>
    <property type="evidence" value="ECO:0007669"/>
    <property type="project" value="InterPro"/>
</dbReference>
<comment type="caution">
    <text evidence="9">The sequence shown here is derived from an EMBL/GenBank/DDBJ whole genome shotgun (WGS) entry which is preliminary data.</text>
</comment>
<dbReference type="AlphaFoldDB" id="A0AAP6G8A5"/>
<name>A0AAP6G8A5_AERME</name>
<evidence type="ECO:0000313" key="10">
    <source>
        <dbReference type="Proteomes" id="UP001285835"/>
    </source>
</evidence>
<reference evidence="9" key="1">
    <citation type="submission" date="2023-11" db="EMBL/GenBank/DDBJ databases">
        <title>WGS of Aeromonas in Northern Israel.</title>
        <authorList>
            <person name="Hershko Y."/>
        </authorList>
    </citation>
    <scope>NUCLEOTIDE SEQUENCE</scope>
    <source>
        <strain evidence="9">02297</strain>
    </source>
</reference>
<proteinExistence type="inferred from homology"/>
<gene>
    <name evidence="9" type="ORF">SJS82_00160</name>
</gene>
<dbReference type="InterPro" id="IPR016148">
    <property type="entry name" value="Pili_assmbl_chaperone_C"/>
</dbReference>
<dbReference type="Pfam" id="PF00345">
    <property type="entry name" value="PapD_N"/>
    <property type="match status" value="1"/>
</dbReference>
<dbReference type="InterPro" id="IPR013783">
    <property type="entry name" value="Ig-like_fold"/>
</dbReference>
<dbReference type="FunFam" id="2.60.40.10:FF:000458">
    <property type="entry name" value="Molecular chaperone FimC"/>
    <property type="match status" value="1"/>
</dbReference>
<evidence type="ECO:0000256" key="6">
    <source>
        <dbReference type="ARBA" id="ARBA00023186"/>
    </source>
</evidence>
<dbReference type="PRINTS" id="PR00969">
    <property type="entry name" value="CHAPERONPILI"/>
</dbReference>
<keyword evidence="3" id="KW-1029">Fimbrium biogenesis</keyword>
<evidence type="ECO:0000256" key="2">
    <source>
        <dbReference type="ARBA" id="ARBA00007399"/>
    </source>
</evidence>
<feature type="domain" description="Pili assembly chaperone N-terminal" evidence="7">
    <location>
        <begin position="27"/>
        <end position="146"/>
    </location>
</feature>
<comment type="subcellular location">
    <subcellularLocation>
        <location evidence="1">Periplasm</location>
    </subcellularLocation>
</comment>
<dbReference type="EMBL" id="JAWZXF010000001">
    <property type="protein sequence ID" value="MDX7920361.1"/>
    <property type="molecule type" value="Genomic_DNA"/>
</dbReference>
<dbReference type="InterPro" id="IPR050643">
    <property type="entry name" value="Periplasmic_pilus_chap"/>
</dbReference>
<dbReference type="InterPro" id="IPR016147">
    <property type="entry name" value="Pili_assmbl_chaperone_N"/>
</dbReference>
<keyword evidence="4" id="KW-0732">Signal</keyword>
<dbReference type="PANTHER" id="PTHR30251">
    <property type="entry name" value="PILUS ASSEMBLY CHAPERONE"/>
    <property type="match status" value="1"/>
</dbReference>
<evidence type="ECO:0000259" key="8">
    <source>
        <dbReference type="Pfam" id="PF02753"/>
    </source>
</evidence>
<dbReference type="SUPFAM" id="SSF49584">
    <property type="entry name" value="Periplasmic chaperone C-domain"/>
    <property type="match status" value="1"/>
</dbReference>
<dbReference type="SUPFAM" id="SSF49354">
    <property type="entry name" value="PapD-like"/>
    <property type="match status" value="1"/>
</dbReference>
<evidence type="ECO:0000256" key="5">
    <source>
        <dbReference type="ARBA" id="ARBA00022764"/>
    </source>
</evidence>
<keyword evidence="5" id="KW-0574">Periplasm</keyword>
<dbReference type="InterPro" id="IPR036316">
    <property type="entry name" value="Pili_assmbl_chap_C_dom_sf"/>
</dbReference>
<accession>A0AAP6G8A5</accession>
<evidence type="ECO:0000259" key="7">
    <source>
        <dbReference type="Pfam" id="PF00345"/>
    </source>
</evidence>
<dbReference type="Proteomes" id="UP001285835">
    <property type="component" value="Unassembled WGS sequence"/>
</dbReference>
<dbReference type="PANTHER" id="PTHR30251:SF0">
    <property type="entry name" value="FIMBRIAL CHAPERONE PROTEIN ELFD-RELATED"/>
    <property type="match status" value="1"/>
</dbReference>
<dbReference type="GO" id="GO:0030288">
    <property type="term" value="C:outer membrane-bounded periplasmic space"/>
    <property type="evidence" value="ECO:0007669"/>
    <property type="project" value="InterPro"/>
</dbReference>
<sequence>MIAHKNMHSLIIGAALYFISTAIHAGGVVLGATRVIYPQGNKQVSLAVTNTDEKALFLIQSWFTESEGKKSNDFVVTPPLFKLMPKKENTLRIIYVGANPLPTDRESLYYLNAKAIPAVSEAAQNSNTLQIATQSVIKLFYRPQGLAVPPIEAPAMLRCNLEGRMLTVRNPSPYFVTMVNLQVGKTRIANMMVPPLATERVDVDNLVGNVTFQSINDYGSQTKPSICPKS</sequence>
<dbReference type="RefSeq" id="WP_319916030.1">
    <property type="nucleotide sequence ID" value="NZ_JAWZXF010000001.1"/>
</dbReference>
<dbReference type="InterPro" id="IPR001829">
    <property type="entry name" value="Pili_assmbl_chaperone_bac"/>
</dbReference>
<feature type="domain" description="Pili assembly chaperone C-terminal" evidence="8">
    <location>
        <begin position="168"/>
        <end position="222"/>
    </location>
</feature>
<evidence type="ECO:0000256" key="3">
    <source>
        <dbReference type="ARBA" id="ARBA00022558"/>
    </source>
</evidence>
<keyword evidence="6" id="KW-0143">Chaperone</keyword>
<evidence type="ECO:0000313" key="9">
    <source>
        <dbReference type="EMBL" id="MDX7920361.1"/>
    </source>
</evidence>
<comment type="similarity">
    <text evidence="2">Belongs to the periplasmic pilus chaperone family.</text>
</comment>
<dbReference type="InterPro" id="IPR008962">
    <property type="entry name" value="PapD-like_sf"/>
</dbReference>